<evidence type="ECO:0000256" key="4">
    <source>
        <dbReference type="ARBA" id="ARBA00040133"/>
    </source>
</evidence>
<evidence type="ECO:0000256" key="6">
    <source>
        <dbReference type="SAM" id="MobiDB-lite"/>
    </source>
</evidence>
<dbReference type="GeneID" id="5235162"/>
<dbReference type="Proteomes" id="UP000001996">
    <property type="component" value="Unassembled WGS sequence"/>
</dbReference>
<feature type="repeat" description="TPR" evidence="5">
    <location>
        <begin position="77"/>
        <end position="110"/>
    </location>
</feature>
<feature type="compositionally biased region" description="Low complexity" evidence="6">
    <location>
        <begin position="243"/>
        <end position="257"/>
    </location>
</feature>
<dbReference type="EMBL" id="CH981524">
    <property type="protein sequence ID" value="EDK42350.1"/>
    <property type="molecule type" value="Genomic_DNA"/>
</dbReference>
<evidence type="ECO:0000313" key="9">
    <source>
        <dbReference type="Proteomes" id="UP000001996"/>
    </source>
</evidence>
<proteinExistence type="inferred from homology"/>
<dbReference type="eggNOG" id="KOG0548">
    <property type="taxonomic scope" value="Eukaryota"/>
</dbReference>
<keyword evidence="2 5" id="KW-0802">TPR repeat</keyword>
<organism evidence="8 9">
    <name type="scientific">Lodderomyces elongisporus (strain ATCC 11503 / CBS 2605 / JCM 1781 / NBRC 1676 / NRRL YB-4239)</name>
    <name type="common">Yeast</name>
    <name type="synonym">Saccharomyces elongisporus</name>
    <dbReference type="NCBI Taxonomy" id="379508"/>
    <lineage>
        <taxon>Eukaryota</taxon>
        <taxon>Fungi</taxon>
        <taxon>Dikarya</taxon>
        <taxon>Ascomycota</taxon>
        <taxon>Saccharomycotina</taxon>
        <taxon>Pichiomycetes</taxon>
        <taxon>Debaryomycetaceae</taxon>
        <taxon>Candida/Lodderomyces clade</taxon>
        <taxon>Lodderomyces</taxon>
    </lineage>
</organism>
<evidence type="ECO:0000313" key="8">
    <source>
        <dbReference type="EMBL" id="EDK42350.1"/>
    </source>
</evidence>
<dbReference type="InParanoid" id="A5DT42"/>
<evidence type="ECO:0000259" key="7">
    <source>
        <dbReference type="Pfam" id="PF13877"/>
    </source>
</evidence>
<dbReference type="HOGENOM" id="CLU_072621_0_0_1"/>
<dbReference type="InterPro" id="IPR051966">
    <property type="entry name" value="RPAP3"/>
</dbReference>
<dbReference type="KEGG" id="lel:PVL30_000515"/>
<feature type="region of interest" description="Disordered" evidence="6">
    <location>
        <begin position="173"/>
        <end position="257"/>
    </location>
</feature>
<dbReference type="AlphaFoldDB" id="A5DT42"/>
<keyword evidence="9" id="KW-1185">Reference proteome</keyword>
<dbReference type="SMART" id="SM00028">
    <property type="entry name" value="TPR"/>
    <property type="match status" value="3"/>
</dbReference>
<gene>
    <name evidence="8" type="ORF">LELG_00528</name>
</gene>
<dbReference type="PROSITE" id="PS50005">
    <property type="entry name" value="TPR"/>
    <property type="match status" value="1"/>
</dbReference>
<dbReference type="Pfam" id="PF13181">
    <property type="entry name" value="TPR_8"/>
    <property type="match status" value="1"/>
</dbReference>
<evidence type="ECO:0000256" key="2">
    <source>
        <dbReference type="ARBA" id="ARBA00022803"/>
    </source>
</evidence>
<dbReference type="PANTHER" id="PTHR46423:SF1">
    <property type="entry name" value="RNA POLYMERASE II-ASSOCIATED PROTEIN 3"/>
    <property type="match status" value="1"/>
</dbReference>
<dbReference type="SUPFAM" id="SSF48452">
    <property type="entry name" value="TPR-like"/>
    <property type="match status" value="1"/>
</dbReference>
<dbReference type="OrthoDB" id="10250354at2759"/>
<reference evidence="8 9" key="1">
    <citation type="journal article" date="2009" name="Nature">
        <title>Evolution of pathogenicity and sexual reproduction in eight Candida genomes.</title>
        <authorList>
            <person name="Butler G."/>
            <person name="Rasmussen M.D."/>
            <person name="Lin M.F."/>
            <person name="Santos M.A."/>
            <person name="Sakthikumar S."/>
            <person name="Munro C.A."/>
            <person name="Rheinbay E."/>
            <person name="Grabherr M."/>
            <person name="Forche A."/>
            <person name="Reedy J.L."/>
            <person name="Agrafioti I."/>
            <person name="Arnaud M.B."/>
            <person name="Bates S."/>
            <person name="Brown A.J."/>
            <person name="Brunke S."/>
            <person name="Costanzo M.C."/>
            <person name="Fitzpatrick D.A."/>
            <person name="de Groot P.W."/>
            <person name="Harris D."/>
            <person name="Hoyer L.L."/>
            <person name="Hube B."/>
            <person name="Klis F.M."/>
            <person name="Kodira C."/>
            <person name="Lennard N."/>
            <person name="Logue M.E."/>
            <person name="Martin R."/>
            <person name="Neiman A.M."/>
            <person name="Nikolaou E."/>
            <person name="Quail M.A."/>
            <person name="Quinn J."/>
            <person name="Santos M.C."/>
            <person name="Schmitzberger F.F."/>
            <person name="Sherlock G."/>
            <person name="Shah P."/>
            <person name="Silverstein K.A."/>
            <person name="Skrzypek M.S."/>
            <person name="Soll D."/>
            <person name="Staggs R."/>
            <person name="Stansfield I."/>
            <person name="Stumpf M.P."/>
            <person name="Sudbery P.E."/>
            <person name="Srikantha T."/>
            <person name="Zeng Q."/>
            <person name="Berman J."/>
            <person name="Berriman M."/>
            <person name="Heitman J."/>
            <person name="Gow N.A."/>
            <person name="Lorenz M.C."/>
            <person name="Birren B.W."/>
            <person name="Kellis M."/>
            <person name="Cuomo C.A."/>
        </authorList>
    </citation>
    <scope>NUCLEOTIDE SEQUENCE [LARGE SCALE GENOMIC DNA]</scope>
    <source>
        <strain evidence="9">ATCC 11503 / BCRC 21390 / CBS 2605 / JCM 1781 / NBRC 1676 / NRRL YB-4239</strain>
    </source>
</reference>
<dbReference type="Gene3D" id="1.25.40.10">
    <property type="entry name" value="Tetratricopeptide repeat domain"/>
    <property type="match status" value="1"/>
</dbReference>
<feature type="compositionally biased region" description="Basic and acidic residues" evidence="6">
    <location>
        <begin position="174"/>
        <end position="187"/>
    </location>
</feature>
<dbReference type="InterPro" id="IPR011990">
    <property type="entry name" value="TPR-like_helical_dom_sf"/>
</dbReference>
<evidence type="ECO:0000256" key="5">
    <source>
        <dbReference type="PROSITE-ProRule" id="PRU00339"/>
    </source>
</evidence>
<evidence type="ECO:0000256" key="1">
    <source>
        <dbReference type="ARBA" id="ARBA00022737"/>
    </source>
</evidence>
<dbReference type="OMA" id="ENGIPEW"/>
<dbReference type="PANTHER" id="PTHR46423">
    <property type="entry name" value="RNA POLYMERASE II-ASSOCIATED PROTEIN 3"/>
    <property type="match status" value="1"/>
</dbReference>
<dbReference type="STRING" id="379508.A5DT42"/>
<name>A5DT42_LODEL</name>
<evidence type="ECO:0000256" key="3">
    <source>
        <dbReference type="ARBA" id="ARBA00038275"/>
    </source>
</evidence>
<accession>A5DT42</accession>
<sequence>MTLAEELKLEGNKAFQLKQYKKAAKIYRDAIQLDLYNPVLYSNRAQCFLNLQDYERAYRDTVSGLNLSGNQTKQLTIKLQYRKGLALKGLQRWAKAKIAFDDVLKLDPNNQAAKNELDQLANIASDAIETETTTAAIADRCKNGDELRQDINIQVEKVYTLPQKFTDLLNNRQASEEKKQERKKEETLPQVSSPSSAELEPTSMAVEREIENIFGTLRKPKPTLEAKVTSPSTAPTRPPILHNNNSSLPSSSSSSSFSFFSSNNNKSKIASFDDLDKLPLKLLSALKNLPQTKKASAYRYVLKQEPQTYQTMFSQAGIETDFLQFFLEASVFSLGNGTSHQQIQIQTQKQQQQPEQQEQVELIANHIRQFATFKRFDLAMTMCDDDLKNVLLQKMESINPETASSISQYIV</sequence>
<dbReference type="VEuPathDB" id="FungiDB:LELG_00528"/>
<dbReference type="InterPro" id="IPR025986">
    <property type="entry name" value="RPAP3-like_C"/>
</dbReference>
<dbReference type="InterPro" id="IPR019734">
    <property type="entry name" value="TPR_rpt"/>
</dbReference>
<feature type="domain" description="RNA-polymerase II-associated protein 3-like C-terminal" evidence="7">
    <location>
        <begin position="284"/>
        <end position="388"/>
    </location>
</feature>
<comment type="similarity">
    <text evidence="3">Belongs to the RPAP3 family.</text>
</comment>
<dbReference type="GO" id="GO:0101031">
    <property type="term" value="C:protein folding chaperone complex"/>
    <property type="evidence" value="ECO:0007669"/>
    <property type="project" value="TreeGrafter"/>
</dbReference>
<protein>
    <recommendedName>
        <fullName evidence="4">RNA polymerase II-associated protein 3</fullName>
    </recommendedName>
</protein>
<keyword evidence="1" id="KW-0677">Repeat</keyword>
<dbReference type="Pfam" id="PF13877">
    <property type="entry name" value="RPAP3_C"/>
    <property type="match status" value="1"/>
</dbReference>